<dbReference type="EMBL" id="JBFTWV010000241">
    <property type="protein sequence ID" value="KAL2783374.1"/>
    <property type="molecule type" value="Genomic_DNA"/>
</dbReference>
<evidence type="ECO:0000259" key="3">
    <source>
        <dbReference type="Pfam" id="PF00082"/>
    </source>
</evidence>
<dbReference type="InterPro" id="IPR036852">
    <property type="entry name" value="Peptidase_S8/S53_dom_sf"/>
</dbReference>
<gene>
    <name evidence="4" type="ORF">BJX66DRAFT_318598</name>
</gene>
<dbReference type="Gene3D" id="3.40.50.200">
    <property type="entry name" value="Peptidase S8/S53 domain"/>
    <property type="match status" value="1"/>
</dbReference>
<feature type="domain" description="Peptidase S8/S53" evidence="3">
    <location>
        <begin position="9"/>
        <end position="117"/>
    </location>
</feature>
<protein>
    <recommendedName>
        <fullName evidence="3">Peptidase S8/S53 domain-containing protein</fullName>
    </recommendedName>
</protein>
<dbReference type="CDD" id="cd00306">
    <property type="entry name" value="Peptidases_S8_S53"/>
    <property type="match status" value="1"/>
</dbReference>
<evidence type="ECO:0000313" key="5">
    <source>
        <dbReference type="Proteomes" id="UP001610563"/>
    </source>
</evidence>
<name>A0ABR4FJH3_9EURO</name>
<comment type="caution">
    <text evidence="4">The sequence shown here is derived from an EMBL/GenBank/DDBJ whole genome shotgun (WGS) entry which is preliminary data.</text>
</comment>
<evidence type="ECO:0000256" key="2">
    <source>
        <dbReference type="ARBA" id="ARBA00023145"/>
    </source>
</evidence>
<dbReference type="InterPro" id="IPR000209">
    <property type="entry name" value="Peptidase_S8/S53_dom"/>
</dbReference>
<dbReference type="Pfam" id="PF00082">
    <property type="entry name" value="Peptidase_S8"/>
    <property type="match status" value="1"/>
</dbReference>
<dbReference type="SUPFAM" id="SSF52743">
    <property type="entry name" value="Subtilisin-like"/>
    <property type="match status" value="1"/>
</dbReference>
<dbReference type="Proteomes" id="UP001610563">
    <property type="component" value="Unassembled WGS sequence"/>
</dbReference>
<keyword evidence="2" id="KW-0865">Zymogen</keyword>
<keyword evidence="5" id="KW-1185">Reference proteome</keyword>
<sequence>MKNNKTRFVLSFAAASNHRHNEDNPIGFPARLDEVIAAFSCRYNGQRSDFSPYPGNDKFAVPGEVIKAAYPPDLNNNLLEKRLSGTSAATAMLAGIAGLVIEYAKLKSNTAQSISISDRLWHTQGMKSVFLGCMTTNHNHAPGDYFVVKPWLLLSTKHSDLDVSKKIMWALWNTL</sequence>
<evidence type="ECO:0000313" key="4">
    <source>
        <dbReference type="EMBL" id="KAL2783374.1"/>
    </source>
</evidence>
<keyword evidence="1" id="KW-0732">Signal</keyword>
<reference evidence="4 5" key="1">
    <citation type="submission" date="2024-07" db="EMBL/GenBank/DDBJ databases">
        <title>Section-level genome sequencing and comparative genomics of Aspergillus sections Usti and Cavernicolus.</title>
        <authorList>
            <consortium name="Lawrence Berkeley National Laboratory"/>
            <person name="Nybo J.L."/>
            <person name="Vesth T.C."/>
            <person name="Theobald S."/>
            <person name="Frisvad J.C."/>
            <person name="Larsen T.O."/>
            <person name="Kjaerboelling I."/>
            <person name="Rothschild-Mancinelli K."/>
            <person name="Lyhne E.K."/>
            <person name="Kogle M.E."/>
            <person name="Barry K."/>
            <person name="Clum A."/>
            <person name="Na H."/>
            <person name="Ledsgaard L."/>
            <person name="Lin J."/>
            <person name="Lipzen A."/>
            <person name="Kuo A."/>
            <person name="Riley R."/>
            <person name="Mondo S."/>
            <person name="Labutti K."/>
            <person name="Haridas S."/>
            <person name="Pangalinan J."/>
            <person name="Salamov A.A."/>
            <person name="Simmons B.A."/>
            <person name="Magnuson J.K."/>
            <person name="Chen J."/>
            <person name="Drula E."/>
            <person name="Henrissat B."/>
            <person name="Wiebenga A."/>
            <person name="Lubbers R.J."/>
            <person name="Gomes A.C."/>
            <person name="Makela M.R."/>
            <person name="Stajich J."/>
            <person name="Grigoriev I.V."/>
            <person name="Mortensen U.H."/>
            <person name="De Vries R.P."/>
            <person name="Baker S.E."/>
            <person name="Andersen M.R."/>
        </authorList>
    </citation>
    <scope>NUCLEOTIDE SEQUENCE [LARGE SCALE GENOMIC DNA]</scope>
    <source>
        <strain evidence="4 5">CBS 209.92</strain>
    </source>
</reference>
<accession>A0ABR4FJH3</accession>
<organism evidence="4 5">
    <name type="scientific">Aspergillus keveii</name>
    <dbReference type="NCBI Taxonomy" id="714993"/>
    <lineage>
        <taxon>Eukaryota</taxon>
        <taxon>Fungi</taxon>
        <taxon>Dikarya</taxon>
        <taxon>Ascomycota</taxon>
        <taxon>Pezizomycotina</taxon>
        <taxon>Eurotiomycetes</taxon>
        <taxon>Eurotiomycetidae</taxon>
        <taxon>Eurotiales</taxon>
        <taxon>Aspergillaceae</taxon>
        <taxon>Aspergillus</taxon>
        <taxon>Aspergillus subgen. Nidulantes</taxon>
    </lineage>
</organism>
<evidence type="ECO:0000256" key="1">
    <source>
        <dbReference type="ARBA" id="ARBA00022729"/>
    </source>
</evidence>
<proteinExistence type="predicted"/>